<evidence type="ECO:0000313" key="2">
    <source>
        <dbReference type="Proteomes" id="UP000442694"/>
    </source>
</evidence>
<dbReference type="Proteomes" id="UP000442694">
    <property type="component" value="Unassembled WGS sequence"/>
</dbReference>
<accession>A0A833JFJ9</accession>
<keyword evidence="2" id="KW-1185">Reference proteome</keyword>
<dbReference type="EMBL" id="WFLN01000006">
    <property type="protein sequence ID" value="KAB8031060.1"/>
    <property type="molecule type" value="Genomic_DNA"/>
</dbReference>
<protein>
    <submittedName>
        <fullName evidence="1">Uncharacterized protein</fullName>
    </submittedName>
</protein>
<name>A0A833JFJ9_9BACT</name>
<gene>
    <name evidence="1" type="ORF">GCL57_08825</name>
</gene>
<sequence>MNINFKRSFLIILSLVNIYVFFAREAFSEEAQEKKSIVTLDNDEKMMSNIKSRISACVELDNKILSYVDKIYFLKDCKLRLIKGSEIVNKLIQIRKKKIINLTSEVYSLIPIGENYGNDEYYNEFEKRNALSLRELCNLYEKGILTSDNINYFFIENCKRRPFEKYSDVLLFNGKSRPIYSLQPQTIEIFPLGRPVLIEKNNLDIVESEGKLKKHLPSAQKLCGSLNRKVVTFHDSYYFIEDCHLFKIKNLTLEIQKKADNLGGIQELTVVQKLGIPEGEEIRSDEVLKKIR</sequence>
<dbReference type="AlphaFoldDB" id="A0A833JFJ9"/>
<evidence type="ECO:0000313" key="1">
    <source>
        <dbReference type="EMBL" id="KAB8031060.1"/>
    </source>
</evidence>
<comment type="caution">
    <text evidence="1">The sequence shown here is derived from an EMBL/GenBank/DDBJ whole genome shotgun (WGS) entry which is preliminary data.</text>
</comment>
<proteinExistence type="predicted"/>
<reference evidence="1 2" key="1">
    <citation type="submission" date="2019-10" db="EMBL/GenBank/DDBJ databases">
        <title>New genus of Silvanigrellaceae.</title>
        <authorList>
            <person name="Pitt A."/>
            <person name="Hahn M.W."/>
        </authorList>
    </citation>
    <scope>NUCLEOTIDE SEQUENCE [LARGE SCALE GENOMIC DNA]</scope>
    <source>
        <strain evidence="1 2">33A1-SZDP</strain>
    </source>
</reference>
<organism evidence="1 2">
    <name type="scientific">Fluviispira multicolorata</name>
    <dbReference type="NCBI Taxonomy" id="2654512"/>
    <lineage>
        <taxon>Bacteria</taxon>
        <taxon>Pseudomonadati</taxon>
        <taxon>Bdellovibrionota</taxon>
        <taxon>Oligoflexia</taxon>
        <taxon>Silvanigrellales</taxon>
        <taxon>Silvanigrellaceae</taxon>
        <taxon>Fluviispira</taxon>
    </lineage>
</organism>
<dbReference type="RefSeq" id="WP_152212985.1">
    <property type="nucleotide sequence ID" value="NZ_WFLN01000006.1"/>
</dbReference>